<dbReference type="OMA" id="MAHRSHY"/>
<dbReference type="EMBL" id="MVGT01000148">
    <property type="protein sequence ID" value="OVA20106.1"/>
    <property type="molecule type" value="Genomic_DNA"/>
</dbReference>
<comment type="caution">
    <text evidence="2">The sequence shown here is derived from an EMBL/GenBank/DDBJ whole genome shotgun (WGS) entry which is preliminary data.</text>
</comment>
<dbReference type="PANTHER" id="PTHR32254">
    <property type="entry name" value="EXPRESSED PROTEIN"/>
    <property type="match status" value="1"/>
</dbReference>
<evidence type="ECO:0000313" key="2">
    <source>
        <dbReference type="EMBL" id="OVA20106.1"/>
    </source>
</evidence>
<dbReference type="AlphaFoldDB" id="A0A200RBR3"/>
<protein>
    <recommendedName>
        <fullName evidence="4">Transmembrane protein</fullName>
    </recommendedName>
</protein>
<keyword evidence="1" id="KW-0812">Transmembrane</keyword>
<evidence type="ECO:0000256" key="1">
    <source>
        <dbReference type="SAM" id="Phobius"/>
    </source>
</evidence>
<accession>A0A200RBR3</accession>
<dbReference type="Pfam" id="PF06364">
    <property type="entry name" value="DUF1068"/>
    <property type="match status" value="1"/>
</dbReference>
<organism evidence="2 3">
    <name type="scientific">Macleaya cordata</name>
    <name type="common">Five-seeded plume-poppy</name>
    <name type="synonym">Bocconia cordata</name>
    <dbReference type="NCBI Taxonomy" id="56857"/>
    <lineage>
        <taxon>Eukaryota</taxon>
        <taxon>Viridiplantae</taxon>
        <taxon>Streptophyta</taxon>
        <taxon>Embryophyta</taxon>
        <taxon>Tracheophyta</taxon>
        <taxon>Spermatophyta</taxon>
        <taxon>Magnoliopsida</taxon>
        <taxon>Ranunculales</taxon>
        <taxon>Papaveraceae</taxon>
        <taxon>Papaveroideae</taxon>
        <taxon>Macleaya</taxon>
    </lineage>
</organism>
<keyword evidence="3" id="KW-1185">Reference proteome</keyword>
<keyword evidence="1" id="KW-1133">Transmembrane helix</keyword>
<sequence>MPNQSHLRGGFCNPGFLRLVLVLVGICLVGYLMGHPLNWRSRQNLARQSSCPPCVCDCSSEAIFSLPSDCGKNDPDMNEELEKDIIDLLSEELSLQKNVTNDNMQHTRASILEARKTSSQYQKEAEKCNAGMETCEEAREKAEAALIAERKLSALWEKRARENGWKDLRRTYL</sequence>
<dbReference type="STRING" id="56857.A0A200RBR3"/>
<feature type="transmembrane region" description="Helical" evidence="1">
    <location>
        <begin position="15"/>
        <end position="34"/>
    </location>
</feature>
<gene>
    <name evidence="2" type="ORF">BVC80_1665g70</name>
</gene>
<dbReference type="Proteomes" id="UP000195402">
    <property type="component" value="Unassembled WGS sequence"/>
</dbReference>
<dbReference type="InterPro" id="IPR010471">
    <property type="entry name" value="DUF1068"/>
</dbReference>
<keyword evidence="1" id="KW-0472">Membrane</keyword>
<evidence type="ECO:0000313" key="3">
    <source>
        <dbReference type="Proteomes" id="UP000195402"/>
    </source>
</evidence>
<dbReference type="OrthoDB" id="1851883at2759"/>
<dbReference type="PANTHER" id="PTHR32254:SF6">
    <property type="entry name" value="DUF1068 DOMAIN-CONTAINING PROTEIN"/>
    <property type="match status" value="1"/>
</dbReference>
<proteinExistence type="predicted"/>
<reference evidence="2 3" key="1">
    <citation type="journal article" date="2017" name="Mol. Plant">
        <title>The Genome of Medicinal Plant Macleaya cordata Provides New Insights into Benzylisoquinoline Alkaloids Metabolism.</title>
        <authorList>
            <person name="Liu X."/>
            <person name="Liu Y."/>
            <person name="Huang P."/>
            <person name="Ma Y."/>
            <person name="Qing Z."/>
            <person name="Tang Q."/>
            <person name="Cao H."/>
            <person name="Cheng P."/>
            <person name="Zheng Y."/>
            <person name="Yuan Z."/>
            <person name="Zhou Y."/>
            <person name="Liu J."/>
            <person name="Tang Z."/>
            <person name="Zhuo Y."/>
            <person name="Zhang Y."/>
            <person name="Yu L."/>
            <person name="Huang J."/>
            <person name="Yang P."/>
            <person name="Peng Q."/>
            <person name="Zhang J."/>
            <person name="Jiang W."/>
            <person name="Zhang Z."/>
            <person name="Lin K."/>
            <person name="Ro D.K."/>
            <person name="Chen X."/>
            <person name="Xiong X."/>
            <person name="Shang Y."/>
            <person name="Huang S."/>
            <person name="Zeng J."/>
        </authorList>
    </citation>
    <scope>NUCLEOTIDE SEQUENCE [LARGE SCALE GENOMIC DNA]</scope>
    <source>
        <strain evidence="3">cv. BLH2017</strain>
        <tissue evidence="2">Root</tissue>
    </source>
</reference>
<name>A0A200RBR3_MACCD</name>
<dbReference type="InParanoid" id="A0A200RBR3"/>
<evidence type="ECO:0008006" key="4">
    <source>
        <dbReference type="Google" id="ProtNLM"/>
    </source>
</evidence>